<reference evidence="3 4" key="1">
    <citation type="journal article" date="2013" name="Nature">
        <title>Insights into bilaterian evolution from three spiralian genomes.</title>
        <authorList>
            <person name="Simakov O."/>
            <person name="Marletaz F."/>
            <person name="Cho S.J."/>
            <person name="Edsinger-Gonzales E."/>
            <person name="Havlak P."/>
            <person name="Hellsten U."/>
            <person name="Kuo D.H."/>
            <person name="Larsson T."/>
            <person name="Lv J."/>
            <person name="Arendt D."/>
            <person name="Savage R."/>
            <person name="Osoegawa K."/>
            <person name="de Jong P."/>
            <person name="Grimwood J."/>
            <person name="Chapman J.A."/>
            <person name="Shapiro H."/>
            <person name="Aerts A."/>
            <person name="Otillar R.P."/>
            <person name="Terry A.Y."/>
            <person name="Boore J.L."/>
            <person name="Grigoriev I.V."/>
            <person name="Lindberg D.R."/>
            <person name="Seaver E.C."/>
            <person name="Weisblat D.A."/>
            <person name="Putnam N.H."/>
            <person name="Rokhsar D.S."/>
        </authorList>
    </citation>
    <scope>NUCLEOTIDE SEQUENCE [LARGE SCALE GENOMIC DNA]</scope>
</reference>
<proteinExistence type="predicted"/>
<feature type="compositionally biased region" description="Basic and acidic residues" evidence="1">
    <location>
        <begin position="123"/>
        <end position="132"/>
    </location>
</feature>
<sequence length="450" mass="49694">MLLIIAVCALLVISQSLVSGESEQKRAISIPLSQVQIKQIISDDILNSVLETFKDGIEIQILNPTIEGNSLKFDLGFKRKSVQSLRDDNRQEDEEQGEKRNKRHRDQSEERDPEEDEVDDDTHEQNDQDTIIHDQGFNTGFLSFGDSFEMMDTSMIFQPTGQFTPHVTCGELMSRGNVSGAGCVKESCCASKQQVHQPGVCQGRDVCCFSANICRQEPTTQPPTTQLTTVGPIDVRQLTTAGPVDVRAPRDNCTGLVVQGSTSIGCIQNGCCEGHRQVARFCPGTDVCCFSKDFCAAKAECSRRSKQLACRILDRERDGLITLAMNHSSSGHQDYAYPRLNLQHTCNNQKSQRSSYSCPDLCKTSPAPGGSTCLSPKMLQYIESLIISRFNGIYITAITGGCHKCGSKHYDGLAVDLKKQGDFQKFLSRCRSMGGKGLDSDDHINCQFFE</sequence>
<name>V4ACC2_LOTGI</name>
<dbReference type="CTD" id="20239418"/>
<accession>V4ACC2</accession>
<dbReference type="Proteomes" id="UP000030746">
    <property type="component" value="Unassembled WGS sequence"/>
</dbReference>
<keyword evidence="4" id="KW-1185">Reference proteome</keyword>
<feature type="chain" id="PRO_5004716747" evidence="2">
    <location>
        <begin position="21"/>
        <end position="450"/>
    </location>
</feature>
<evidence type="ECO:0000313" key="3">
    <source>
        <dbReference type="EMBL" id="ESO90941.1"/>
    </source>
</evidence>
<evidence type="ECO:0000256" key="1">
    <source>
        <dbReference type="SAM" id="MobiDB-lite"/>
    </source>
</evidence>
<dbReference type="STRING" id="225164.V4ACC2"/>
<evidence type="ECO:0000313" key="4">
    <source>
        <dbReference type="Proteomes" id="UP000030746"/>
    </source>
</evidence>
<dbReference type="EMBL" id="KB202284">
    <property type="protein sequence ID" value="ESO90941.1"/>
    <property type="molecule type" value="Genomic_DNA"/>
</dbReference>
<dbReference type="HOGENOM" id="CLU_608728_0_0_1"/>
<dbReference type="RefSeq" id="XP_009058213.1">
    <property type="nucleotide sequence ID" value="XM_009059965.1"/>
</dbReference>
<feature type="compositionally biased region" description="Acidic residues" evidence="1">
    <location>
        <begin position="109"/>
        <end position="122"/>
    </location>
</feature>
<dbReference type="OrthoDB" id="6328783at2759"/>
<keyword evidence="2" id="KW-0732">Signal</keyword>
<protein>
    <submittedName>
        <fullName evidence="3">Uncharacterized protein</fullName>
    </submittedName>
</protein>
<dbReference type="AlphaFoldDB" id="V4ACC2"/>
<feature type="signal peptide" evidence="2">
    <location>
        <begin position="1"/>
        <end position="20"/>
    </location>
</feature>
<organism evidence="3 4">
    <name type="scientific">Lottia gigantea</name>
    <name type="common">Giant owl limpet</name>
    <dbReference type="NCBI Taxonomy" id="225164"/>
    <lineage>
        <taxon>Eukaryota</taxon>
        <taxon>Metazoa</taxon>
        <taxon>Spiralia</taxon>
        <taxon>Lophotrochozoa</taxon>
        <taxon>Mollusca</taxon>
        <taxon>Gastropoda</taxon>
        <taxon>Patellogastropoda</taxon>
        <taxon>Lottioidea</taxon>
        <taxon>Lottiidae</taxon>
        <taxon>Lottia</taxon>
    </lineage>
</organism>
<evidence type="ECO:0000256" key="2">
    <source>
        <dbReference type="SAM" id="SignalP"/>
    </source>
</evidence>
<dbReference type="KEGG" id="lgi:LOTGIDRAFT_163448"/>
<feature type="region of interest" description="Disordered" evidence="1">
    <location>
        <begin position="84"/>
        <end position="137"/>
    </location>
</feature>
<dbReference type="GeneID" id="20239418"/>
<gene>
    <name evidence="3" type="ORF">LOTGIDRAFT_163448</name>
</gene>